<accession>A0A2V0QA29</accession>
<organism evidence="2 3">
    <name type="scientific">Pseudomonas syringae pv. actinidiae</name>
    <dbReference type="NCBI Taxonomy" id="103796"/>
    <lineage>
        <taxon>Bacteria</taxon>
        <taxon>Pseudomonadati</taxon>
        <taxon>Pseudomonadota</taxon>
        <taxon>Gammaproteobacteria</taxon>
        <taxon>Pseudomonadales</taxon>
        <taxon>Pseudomonadaceae</taxon>
        <taxon>Pseudomonas</taxon>
        <taxon>Pseudomonas syringae</taxon>
    </lineage>
</organism>
<keyword evidence="1" id="KW-1133">Transmembrane helix</keyword>
<evidence type="ECO:0000256" key="1">
    <source>
        <dbReference type="SAM" id="Phobius"/>
    </source>
</evidence>
<evidence type="ECO:0000313" key="3">
    <source>
        <dbReference type="Proteomes" id="UP000247480"/>
    </source>
</evidence>
<proteinExistence type="predicted"/>
<dbReference type="AlphaFoldDB" id="A0A2V0QA29"/>
<comment type="caution">
    <text evidence="2">The sequence shown here is derived from an EMBL/GenBank/DDBJ whole genome shotgun (WGS) entry which is preliminary data.</text>
</comment>
<keyword evidence="1" id="KW-0812">Transmembrane</keyword>
<gene>
    <name evidence="2" type="ORF">KPSA1_03253</name>
</gene>
<evidence type="ECO:0000313" key="2">
    <source>
        <dbReference type="EMBL" id="GBH09849.1"/>
    </source>
</evidence>
<keyword evidence="1" id="KW-0472">Membrane</keyword>
<sequence length="58" mass="6149">MGPSHSAVAMGSSISRVSLHATVHPHVFSPLIYLGFFMRCFPAVSCGTLSAVYSVVTH</sequence>
<dbReference type="EMBL" id="BGJZ01000135">
    <property type="protein sequence ID" value="GBH09849.1"/>
    <property type="molecule type" value="Genomic_DNA"/>
</dbReference>
<name>A0A2V0QA29_PSESF</name>
<protein>
    <submittedName>
        <fullName evidence="2">Cobalamin biosynthesis protein CobN</fullName>
    </submittedName>
</protein>
<reference evidence="2 3" key="1">
    <citation type="submission" date="2018-04" db="EMBL/GenBank/DDBJ databases">
        <title>Draft genome sequence of Pseudomonas syringae pv. actinidiae biovar 1 strains isolated from kiwifruit in Kagawa prefecture.</title>
        <authorList>
            <person name="Tabuchi M."/>
            <person name="Saito M."/>
            <person name="Fujiwara S."/>
            <person name="Sasa N."/>
            <person name="Akimitsu K."/>
            <person name="Gomi K."/>
            <person name="Konishi-Sugita S."/>
            <person name="Hamano K."/>
            <person name="Kataoka I."/>
        </authorList>
    </citation>
    <scope>NUCLEOTIDE SEQUENCE [LARGE SCALE GENOMIC DNA]</scope>
    <source>
        <strain evidence="2 3">MAFF212206</strain>
    </source>
</reference>
<dbReference type="Proteomes" id="UP000247480">
    <property type="component" value="Unassembled WGS sequence"/>
</dbReference>
<feature type="transmembrane region" description="Helical" evidence="1">
    <location>
        <begin position="31"/>
        <end position="56"/>
    </location>
</feature>